<comment type="catalytic activity">
    <reaction evidence="9">
        <text>S-ubiquitinyl-[E2 ubiquitin-conjugating enzyme]-L-cysteine + [acceptor protein]-L-lysine = [E2 ubiquitin-conjugating enzyme]-L-cysteine + N(6)-ubiquitinyl-[acceptor protein]-L-lysine.</text>
        <dbReference type="EC" id="2.3.2.27"/>
    </reaction>
</comment>
<dbReference type="InterPro" id="IPR011990">
    <property type="entry name" value="TPR-like_helical_dom_sf"/>
</dbReference>
<evidence type="ECO:0000256" key="7">
    <source>
        <dbReference type="ARBA" id="ARBA00023136"/>
    </source>
</evidence>
<keyword evidence="6 9" id="KW-0653">Protein transport</keyword>
<dbReference type="InterPro" id="IPR024763">
    <property type="entry name" value="VPS11_C"/>
</dbReference>
<evidence type="ECO:0000256" key="5">
    <source>
        <dbReference type="ARBA" id="ARBA00022833"/>
    </source>
</evidence>
<dbReference type="PROSITE" id="PS50236">
    <property type="entry name" value="CHCR"/>
    <property type="match status" value="1"/>
</dbReference>
<evidence type="ECO:0000256" key="11">
    <source>
        <dbReference type="PROSITE-ProRule" id="PRU01006"/>
    </source>
</evidence>
<keyword evidence="5" id="KW-0862">Zinc</keyword>
<dbReference type="SUPFAM" id="SSF57850">
    <property type="entry name" value="RING/U-box"/>
    <property type="match status" value="1"/>
</dbReference>
<dbReference type="PIRSF" id="PIRSF007860">
    <property type="entry name" value="VPS11"/>
    <property type="match status" value="1"/>
</dbReference>
<comment type="subunit">
    <text evidence="9">Component of the homotypic vacuole fusion and vacuole protein sorting (HOPS) complex. Component of the class C core vacuole/endosome tethering (CORVET) complex.</text>
</comment>
<gene>
    <name evidence="14" type="primary">VPS11</name>
    <name evidence="14" type="ORF">LTR24_010572</name>
</gene>
<dbReference type="Pfam" id="PF23356">
    <property type="entry name" value="TPR_PEP5_VPS11"/>
    <property type="match status" value="1"/>
</dbReference>
<sequence length="975" mass="109330">MALTSWKAFPFFTVVQVPVPADEDGAYIFDSDLTCVATSAEYLYLGDNSGHVRQLSRAFKVTKTFLAADTPNAAVRLLKQIPDTPFLVTVCEDLPNEPALRVWDLEKTEKRSSDPKCLCTVKVQNGRRPFPVSALAVLDDLTQVAVGFANGSVTIIRGDFIHDRGTKQRTVFESEDPVTGLELRQGATKVLYIATTAKISSLIISGKGQGQPVRTVDNRGCHVGCMTFDPATSDVIVAREDAVYYYGPNGRGPSYAFDGPKKLVKIYKEYVGLICPPRVAQVSKSKTFKRLGGDEVDDFFSSSSFTLLDTDLRYMAYTESLSAQPQHVFVNWGELFLLSEDGKLFRYQEKTLQQKLDILYQRGLYILAINLAQKSGVDTALQNMIFRKYGDHLYQKGDYDTAMQQYLRAIDNTEPSQVIRKFLDTQRIHNLIDYLEELHEHDKATADHTTLLLNCYAKLKDTEKLDKFIRTPGEIKFELDTAIPMCRQGGYYEQAAYLATKHGDNEMVIDILIEDLKKYAEALQYIWRLEPDAAYPVLMKYARVLIEHCPTDATKLFIDYYTGHYKPREDVPAVADIQPEVSGGAFQSLSVLWTLPFVGGKTSSTTAPAIEASEAPTTEQDAEPIPTYQKPRPRSAFSSFVDHPAEFVTFLEALLQQSDLSEAEKVDLTTALFEMYLQSANKSGDERDKDQWQHKARDLIVENDVKNRDAHPTIDTSDVLLLSSLSKFPTGTTLIRERANLYPDILRSYTSAKDTQGAISALRKYGAEDPTLYPLALTYFASSPSIISEPNVQQEVQTCLHKIDQERLLAPLQVVKILSQGGSIPVGTVKDYLSTNIARERREIQSNRRLADSYRTETASKRSETDELSSKPTVFQARRCASCSASLDLPVVHFMCKHSFHQRCLNTRVGGRVEDAECPICQAGNETIRSIRRQQIASTEGHELFRRQLEGSVDRFGTVSEFFGRGVMGVAVREE</sequence>
<dbReference type="Proteomes" id="UP001345013">
    <property type="component" value="Unassembled WGS sequence"/>
</dbReference>
<evidence type="ECO:0000256" key="8">
    <source>
        <dbReference type="ARBA" id="ARBA00029433"/>
    </source>
</evidence>
<evidence type="ECO:0000256" key="1">
    <source>
        <dbReference type="ARBA" id="ARBA00007070"/>
    </source>
</evidence>
<comment type="caution">
    <text evidence="14">The sequence shown here is derived from an EMBL/GenBank/DDBJ whole genome shotgun (WGS) entry which is preliminary data.</text>
</comment>
<dbReference type="EC" id="2.3.2.27" evidence="9"/>
<keyword evidence="3" id="KW-0479">Metal-binding</keyword>
<dbReference type="InterPro" id="IPR000547">
    <property type="entry name" value="Clathrin_H-chain/VPS_repeat"/>
</dbReference>
<dbReference type="InterPro" id="IPR001841">
    <property type="entry name" value="Znf_RING"/>
</dbReference>
<dbReference type="SUPFAM" id="SSF48371">
    <property type="entry name" value="ARM repeat"/>
    <property type="match status" value="1"/>
</dbReference>
<dbReference type="PROSITE" id="PS50089">
    <property type="entry name" value="ZF_RING_2"/>
    <property type="match status" value="1"/>
</dbReference>
<keyword evidence="4 10" id="KW-0863">Zinc-finger</keyword>
<keyword evidence="9" id="KW-0833">Ubl conjugation pathway</keyword>
<proteinExistence type="inferred from homology"/>
<evidence type="ECO:0000256" key="6">
    <source>
        <dbReference type="ARBA" id="ARBA00022927"/>
    </source>
</evidence>
<feature type="compositionally biased region" description="Basic and acidic residues" evidence="12">
    <location>
        <begin position="848"/>
        <end position="869"/>
    </location>
</feature>
<evidence type="ECO:0000259" key="13">
    <source>
        <dbReference type="PROSITE" id="PS50089"/>
    </source>
</evidence>
<evidence type="ECO:0000313" key="15">
    <source>
        <dbReference type="Proteomes" id="UP001345013"/>
    </source>
</evidence>
<keyword evidence="2 9" id="KW-0813">Transport</keyword>
<evidence type="ECO:0000256" key="12">
    <source>
        <dbReference type="SAM" id="MobiDB-lite"/>
    </source>
</evidence>
<comment type="subcellular location">
    <subcellularLocation>
        <location evidence="8">Endomembrane system</location>
        <topology evidence="8">Peripheral membrane protein</topology>
        <orientation evidence="8">Cytoplasmic side</orientation>
    </subcellularLocation>
    <subcellularLocation>
        <location evidence="9">Vacuole membrane</location>
        <topology evidence="9">Peripheral membrane protein</topology>
        <orientation evidence="9">Cytoplasmic side</orientation>
    </subcellularLocation>
</comment>
<dbReference type="PANTHER" id="PTHR23323:SF24">
    <property type="entry name" value="VACUOLAR PROTEIN SORTING-ASSOCIATED PROTEIN 11 HOMOLOG"/>
    <property type="match status" value="1"/>
</dbReference>
<keyword evidence="9" id="KW-0808">Transferase</keyword>
<keyword evidence="15" id="KW-1185">Reference proteome</keyword>
<dbReference type="InterPro" id="IPR057307">
    <property type="entry name" value="PEP5_VPS11_N"/>
</dbReference>
<dbReference type="SUPFAM" id="SSF50978">
    <property type="entry name" value="WD40 repeat-like"/>
    <property type="match status" value="1"/>
</dbReference>
<dbReference type="SMART" id="SM00184">
    <property type="entry name" value="RING"/>
    <property type="match status" value="1"/>
</dbReference>
<dbReference type="InterPro" id="IPR057308">
    <property type="entry name" value="CHCR_PEP5_VPS11"/>
</dbReference>
<dbReference type="InterPro" id="IPR013083">
    <property type="entry name" value="Znf_RING/FYVE/PHD"/>
</dbReference>
<dbReference type="EMBL" id="JAVRRG010000362">
    <property type="protein sequence ID" value="KAK5071376.1"/>
    <property type="molecule type" value="Genomic_DNA"/>
</dbReference>
<dbReference type="Gene3D" id="1.25.40.10">
    <property type="entry name" value="Tetratricopeptide repeat domain"/>
    <property type="match status" value="1"/>
</dbReference>
<dbReference type="Gene3D" id="2.130.10.10">
    <property type="entry name" value="YVTN repeat-like/Quinoprotein amine dehydrogenase"/>
    <property type="match status" value="1"/>
</dbReference>
<dbReference type="Pfam" id="PF12451">
    <property type="entry name" value="VPS11_C"/>
    <property type="match status" value="1"/>
</dbReference>
<evidence type="ECO:0000256" key="10">
    <source>
        <dbReference type="PROSITE-ProRule" id="PRU00175"/>
    </source>
</evidence>
<organism evidence="14 15">
    <name type="scientific">Lithohypha guttulata</name>
    <dbReference type="NCBI Taxonomy" id="1690604"/>
    <lineage>
        <taxon>Eukaryota</taxon>
        <taxon>Fungi</taxon>
        <taxon>Dikarya</taxon>
        <taxon>Ascomycota</taxon>
        <taxon>Pezizomycotina</taxon>
        <taxon>Eurotiomycetes</taxon>
        <taxon>Chaetothyriomycetidae</taxon>
        <taxon>Chaetothyriales</taxon>
        <taxon>Trichomeriaceae</taxon>
        <taxon>Lithohypha</taxon>
    </lineage>
</organism>
<comment type="similarity">
    <text evidence="1 9">Belongs to the VPS11 family.</text>
</comment>
<dbReference type="InterPro" id="IPR016528">
    <property type="entry name" value="VPS11"/>
</dbReference>
<dbReference type="PANTHER" id="PTHR23323">
    <property type="entry name" value="VACUOLAR PROTEIN SORTING-ASSOCIATED PROTEIN"/>
    <property type="match status" value="1"/>
</dbReference>
<evidence type="ECO:0000256" key="9">
    <source>
        <dbReference type="PIRNR" id="PIRNR007860"/>
    </source>
</evidence>
<evidence type="ECO:0000256" key="3">
    <source>
        <dbReference type="ARBA" id="ARBA00022723"/>
    </source>
</evidence>
<feature type="domain" description="RING-type" evidence="13">
    <location>
        <begin position="880"/>
        <end position="922"/>
    </location>
</feature>
<dbReference type="InterPro" id="IPR015943">
    <property type="entry name" value="WD40/YVTN_repeat-like_dom_sf"/>
</dbReference>
<keyword evidence="9" id="KW-0926">Vacuole</keyword>
<keyword evidence="7 9" id="KW-0472">Membrane</keyword>
<dbReference type="CDD" id="cd16688">
    <property type="entry name" value="RING-H2_Vps11"/>
    <property type="match status" value="1"/>
</dbReference>
<dbReference type="Pfam" id="PF23341">
    <property type="entry name" value="PEP5_VPS11_N"/>
    <property type="match status" value="1"/>
</dbReference>
<evidence type="ECO:0000313" key="14">
    <source>
        <dbReference type="EMBL" id="KAK5071376.1"/>
    </source>
</evidence>
<dbReference type="Gene3D" id="3.30.40.10">
    <property type="entry name" value="Zinc/RING finger domain, C3HC4 (zinc finger)"/>
    <property type="match status" value="1"/>
</dbReference>
<evidence type="ECO:0000256" key="4">
    <source>
        <dbReference type="ARBA" id="ARBA00022771"/>
    </source>
</evidence>
<feature type="region of interest" description="Disordered" evidence="12">
    <location>
        <begin position="848"/>
        <end position="870"/>
    </location>
</feature>
<reference evidence="14 15" key="1">
    <citation type="submission" date="2023-08" db="EMBL/GenBank/DDBJ databases">
        <title>Black Yeasts Isolated from many extreme environments.</title>
        <authorList>
            <person name="Coleine C."/>
            <person name="Stajich J.E."/>
            <person name="Selbmann L."/>
        </authorList>
    </citation>
    <scope>NUCLEOTIDE SEQUENCE [LARGE SCALE GENOMIC DNA]</scope>
    <source>
        <strain evidence="14 15">CCFEE 5885</strain>
    </source>
</reference>
<dbReference type="InterPro" id="IPR036322">
    <property type="entry name" value="WD40_repeat_dom_sf"/>
</dbReference>
<dbReference type="InterPro" id="IPR016024">
    <property type="entry name" value="ARM-type_fold"/>
</dbReference>
<name>A0ABR0JTE2_9EURO</name>
<evidence type="ECO:0000256" key="2">
    <source>
        <dbReference type="ARBA" id="ARBA00022448"/>
    </source>
</evidence>
<accession>A0ABR0JTE2</accession>
<feature type="repeat" description="CHCR" evidence="11">
    <location>
        <begin position="406"/>
        <end position="551"/>
    </location>
</feature>
<protein>
    <recommendedName>
        <fullName evidence="9">E3 ubiquitin-protein ligase PEP5</fullName>
        <ecNumber evidence="9">2.3.2.27</ecNumber>
    </recommendedName>
</protein>
<feature type="region of interest" description="Disordered" evidence="12">
    <location>
        <begin position="606"/>
        <end position="634"/>
    </location>
</feature>